<dbReference type="GO" id="GO:0005384">
    <property type="term" value="F:manganese ion transmembrane transporter activity"/>
    <property type="evidence" value="ECO:0007669"/>
    <property type="project" value="InterPro"/>
</dbReference>
<dbReference type="InterPro" id="IPR008217">
    <property type="entry name" value="Ccc1_fam"/>
</dbReference>
<keyword evidence="4 5" id="KW-0472">Membrane</keyword>
<feature type="transmembrane region" description="Helical" evidence="5">
    <location>
        <begin position="262"/>
        <end position="284"/>
    </location>
</feature>
<keyword evidence="3 5" id="KW-1133">Transmembrane helix</keyword>
<evidence type="ECO:0000256" key="2">
    <source>
        <dbReference type="ARBA" id="ARBA00022692"/>
    </source>
</evidence>
<protein>
    <submittedName>
        <fullName evidence="6">Rubrerythrin family protein</fullName>
    </submittedName>
</protein>
<dbReference type="SUPFAM" id="SSF47240">
    <property type="entry name" value="Ferritin-like"/>
    <property type="match status" value="1"/>
</dbReference>
<dbReference type="InterPro" id="IPR009078">
    <property type="entry name" value="Ferritin-like_SF"/>
</dbReference>
<gene>
    <name evidence="6" type="ORF">BARAN1_1264</name>
</gene>
<organism evidence="6 7">
    <name type="scientific">Candidatus Bipolaricaulis anaerobius</name>
    <dbReference type="NCBI Taxonomy" id="2026885"/>
    <lineage>
        <taxon>Bacteria</taxon>
        <taxon>Candidatus Bipolaricaulota</taxon>
        <taxon>Candidatus Bipolaricaulia</taxon>
        <taxon>Candidatus Bipolaricaulales</taxon>
        <taxon>Candidatus Bipolaricaulaceae</taxon>
        <taxon>Candidatus Bipolaricaulis</taxon>
    </lineage>
</organism>
<dbReference type="Pfam" id="PF01988">
    <property type="entry name" value="VIT1"/>
    <property type="match status" value="1"/>
</dbReference>
<dbReference type="CDD" id="cd02431">
    <property type="entry name" value="Ferritin_CCC1_C"/>
    <property type="match status" value="1"/>
</dbReference>
<dbReference type="InterPro" id="IPR039376">
    <property type="entry name" value="Ferritin_CCC1_N"/>
</dbReference>
<evidence type="ECO:0000313" key="7">
    <source>
        <dbReference type="Proteomes" id="UP000249818"/>
    </source>
</evidence>
<dbReference type="Proteomes" id="UP000249818">
    <property type="component" value="Chromosome BARAN1"/>
</dbReference>
<evidence type="ECO:0000256" key="3">
    <source>
        <dbReference type="ARBA" id="ARBA00022989"/>
    </source>
</evidence>
<evidence type="ECO:0000256" key="1">
    <source>
        <dbReference type="ARBA" id="ARBA00004127"/>
    </source>
</evidence>
<dbReference type="OrthoDB" id="9781287at2"/>
<dbReference type="EMBL" id="LS483254">
    <property type="protein sequence ID" value="SQD93286.1"/>
    <property type="molecule type" value="Genomic_DNA"/>
</dbReference>
<evidence type="ECO:0000256" key="5">
    <source>
        <dbReference type="SAM" id="Phobius"/>
    </source>
</evidence>
<feature type="transmembrane region" description="Helical" evidence="5">
    <location>
        <begin position="164"/>
        <end position="188"/>
    </location>
</feature>
<dbReference type="RefSeq" id="WP_122031670.1">
    <property type="nucleotide sequence ID" value="NZ_LS483254.1"/>
</dbReference>
<feature type="transmembrane region" description="Helical" evidence="5">
    <location>
        <begin position="226"/>
        <end position="250"/>
    </location>
</feature>
<keyword evidence="2 5" id="KW-0812">Transmembrane</keyword>
<dbReference type="KEGG" id="bana:BARAN1_1264"/>
<sequence length="288" mass="31436">MLDPSLVEKLVVFQRNEITEHHVYRGLARLAEGQNAAVLERLAEEELGHYRSLASYTHREVKPRRWRIFLYRLAARVFGLTFAIKLMEAGERGAEGAYAEVAGKIPELERIMADETGHEASLVELIDEERLGYLSSMVLGVNDALVELTGALAGFTFALQSSRLVGLSGLITGVAASLSMAASEYLSAKSERGPKAPLRAALYTGVAYVFTVILLVFPFFLFSSPYAALGLALADALVVIAAFTFFMAVVRDLGYRRTLVEMVAISMGVALLSFLIGWLLRVALGIEA</sequence>
<accession>A0A2X3L0V3</accession>
<dbReference type="GO" id="GO:0012505">
    <property type="term" value="C:endomembrane system"/>
    <property type="evidence" value="ECO:0007669"/>
    <property type="project" value="UniProtKB-SubCell"/>
</dbReference>
<dbReference type="AlphaFoldDB" id="A0A2X3L0V3"/>
<feature type="transmembrane region" description="Helical" evidence="5">
    <location>
        <begin position="200"/>
        <end position="220"/>
    </location>
</feature>
<keyword evidence="7" id="KW-1185">Reference proteome</keyword>
<dbReference type="GO" id="GO:0030026">
    <property type="term" value="P:intracellular manganese ion homeostasis"/>
    <property type="evidence" value="ECO:0007669"/>
    <property type="project" value="InterPro"/>
</dbReference>
<name>A0A2X3L0V3_9BACT</name>
<evidence type="ECO:0000256" key="4">
    <source>
        <dbReference type="ARBA" id="ARBA00023136"/>
    </source>
</evidence>
<evidence type="ECO:0000313" key="6">
    <source>
        <dbReference type="EMBL" id="SQD93286.1"/>
    </source>
</evidence>
<dbReference type="CDD" id="cd01044">
    <property type="entry name" value="Ferritin_CCC1_N"/>
    <property type="match status" value="1"/>
</dbReference>
<comment type="subcellular location">
    <subcellularLocation>
        <location evidence="1">Endomembrane system</location>
        <topology evidence="1">Multi-pass membrane protein</topology>
    </subcellularLocation>
</comment>
<proteinExistence type="predicted"/>
<reference evidence="7" key="1">
    <citation type="submission" date="2018-05" db="EMBL/GenBank/DDBJ databases">
        <authorList>
            <person name="Hao L."/>
        </authorList>
    </citation>
    <scope>NUCLEOTIDE SEQUENCE [LARGE SCALE GENOMIC DNA]</scope>
</reference>